<sequence>MGSLAVSYGSGRPSLWRPGAAAYGRSAVPRRDTPPLRKIHGPAWVGTKTADRTDCVHLTDLIDSMAVKSQGSKSHNFLKFNRLKTLLVKL</sequence>
<reference evidence="1 2" key="1">
    <citation type="submission" date="2019-12" db="EMBL/GenBank/DDBJ databases">
        <title>Spirosoma sp. HMF4905 genome sequencing and assembly.</title>
        <authorList>
            <person name="Kang H."/>
            <person name="Cha I."/>
            <person name="Kim H."/>
            <person name="Joh K."/>
        </authorList>
    </citation>
    <scope>NUCLEOTIDE SEQUENCE [LARGE SCALE GENOMIC DNA]</scope>
    <source>
        <strain evidence="1 2">HMF4905</strain>
    </source>
</reference>
<dbReference type="AlphaFoldDB" id="A0A7K1SPD3"/>
<protein>
    <submittedName>
        <fullName evidence="1">Uncharacterized protein</fullName>
    </submittedName>
</protein>
<name>A0A7K1SPD3_9BACT</name>
<dbReference type="Proteomes" id="UP000436006">
    <property type="component" value="Unassembled WGS sequence"/>
</dbReference>
<evidence type="ECO:0000313" key="2">
    <source>
        <dbReference type="Proteomes" id="UP000436006"/>
    </source>
</evidence>
<organism evidence="1 2">
    <name type="scientific">Spirosoma arboris</name>
    <dbReference type="NCBI Taxonomy" id="2682092"/>
    <lineage>
        <taxon>Bacteria</taxon>
        <taxon>Pseudomonadati</taxon>
        <taxon>Bacteroidota</taxon>
        <taxon>Cytophagia</taxon>
        <taxon>Cytophagales</taxon>
        <taxon>Cytophagaceae</taxon>
        <taxon>Spirosoma</taxon>
    </lineage>
</organism>
<accession>A0A7K1SPD3</accession>
<comment type="caution">
    <text evidence="1">The sequence shown here is derived from an EMBL/GenBank/DDBJ whole genome shotgun (WGS) entry which is preliminary data.</text>
</comment>
<dbReference type="RefSeq" id="WP_157590462.1">
    <property type="nucleotide sequence ID" value="NZ_WPIN01000025.1"/>
</dbReference>
<gene>
    <name evidence="1" type="ORF">GO755_36930</name>
</gene>
<dbReference type="EMBL" id="WPIN01000025">
    <property type="protein sequence ID" value="MVM35659.1"/>
    <property type="molecule type" value="Genomic_DNA"/>
</dbReference>
<evidence type="ECO:0000313" key="1">
    <source>
        <dbReference type="EMBL" id="MVM35659.1"/>
    </source>
</evidence>
<keyword evidence="2" id="KW-1185">Reference proteome</keyword>
<proteinExistence type="predicted"/>